<accession>A0A0A0EC61</accession>
<dbReference type="EMBL" id="AQQX01000007">
    <property type="protein sequence ID" value="KGM47830.1"/>
    <property type="molecule type" value="Genomic_DNA"/>
</dbReference>
<dbReference type="InterPro" id="IPR000835">
    <property type="entry name" value="HTH_MarR-typ"/>
</dbReference>
<proteinExistence type="predicted"/>
<dbReference type="PANTHER" id="PTHR42756">
    <property type="entry name" value="TRANSCRIPTIONAL REGULATOR, MARR"/>
    <property type="match status" value="1"/>
</dbReference>
<dbReference type="SUPFAM" id="SSF46785">
    <property type="entry name" value="Winged helix' DNA-binding domain"/>
    <property type="match status" value="1"/>
</dbReference>
<feature type="domain" description="HTH marR-type" evidence="4">
    <location>
        <begin position="21"/>
        <end position="150"/>
    </location>
</feature>
<protein>
    <submittedName>
        <fullName evidence="5">MarR family transcriptional regulator</fullName>
    </submittedName>
</protein>
<organism evidence="5 6">
    <name type="scientific">Pseudooceanicola atlanticus</name>
    <dbReference type="NCBI Taxonomy" id="1461694"/>
    <lineage>
        <taxon>Bacteria</taxon>
        <taxon>Pseudomonadati</taxon>
        <taxon>Pseudomonadota</taxon>
        <taxon>Alphaproteobacteria</taxon>
        <taxon>Rhodobacterales</taxon>
        <taxon>Paracoccaceae</taxon>
        <taxon>Pseudooceanicola</taxon>
    </lineage>
</organism>
<evidence type="ECO:0000313" key="6">
    <source>
        <dbReference type="Proteomes" id="UP000030004"/>
    </source>
</evidence>
<reference evidence="5 6" key="1">
    <citation type="journal article" date="2015" name="Antonie Van Leeuwenhoek">
        <title>Pseudooceanicola atlanticus gen. nov. sp. nov., isolated from surface seawater of the Atlantic Ocean and reclassification of Oceanicola batsensis, Oceanicola marinus, Oceanicola nitratireducens, Oceanicola nanhaiensis, Oceanicola antarcticus and Oceanicola flagellatus, as Pseudooceanicola batsensis comb. nov., Pseudooceanicola marinus comb. nov., Pseudooceanicola nitratireducens comb. nov., Pseudooceanicola nanhaiensis comb. nov., Pseudooceanicola antarcticus comb. nov., and Pseudooceanicola flagellatus comb. nov.</title>
        <authorList>
            <person name="Lai Q."/>
            <person name="Li G."/>
            <person name="Liu X."/>
            <person name="Du Y."/>
            <person name="Sun F."/>
            <person name="Shao Z."/>
        </authorList>
    </citation>
    <scope>NUCLEOTIDE SEQUENCE [LARGE SCALE GENOMIC DNA]</scope>
    <source>
        <strain evidence="5 6">22II-s11g</strain>
    </source>
</reference>
<dbReference type="Gene3D" id="1.10.10.10">
    <property type="entry name" value="Winged helix-like DNA-binding domain superfamily/Winged helix DNA-binding domain"/>
    <property type="match status" value="1"/>
</dbReference>
<evidence type="ECO:0000313" key="5">
    <source>
        <dbReference type="EMBL" id="KGM47830.1"/>
    </source>
</evidence>
<keyword evidence="1" id="KW-0805">Transcription regulation</keyword>
<evidence type="ECO:0000256" key="3">
    <source>
        <dbReference type="ARBA" id="ARBA00023163"/>
    </source>
</evidence>
<comment type="caution">
    <text evidence="5">The sequence shown here is derived from an EMBL/GenBank/DDBJ whole genome shotgun (WGS) entry which is preliminary data.</text>
</comment>
<keyword evidence="3" id="KW-0804">Transcription</keyword>
<dbReference type="STRING" id="1461694.ATO9_16085"/>
<dbReference type="GO" id="GO:0003677">
    <property type="term" value="F:DNA binding"/>
    <property type="evidence" value="ECO:0007669"/>
    <property type="project" value="UniProtKB-KW"/>
</dbReference>
<dbReference type="OrthoDB" id="582199at2"/>
<evidence type="ECO:0000256" key="2">
    <source>
        <dbReference type="ARBA" id="ARBA00023125"/>
    </source>
</evidence>
<sequence>MLIVTQDATTAQKQTSLSEDNNPVFQDIARFRAILFDFMLKPHDMTMSQGWVLVHLVRENGLRQSELADRLEVATVTTSKLIDRLEARGYVERRADPDDRRSNRVYATPQAKELVKVLTKTIFEVDEIANAGIPAEDLATTLGVLQRMRKNLKTALNNR</sequence>
<dbReference type="InterPro" id="IPR036388">
    <property type="entry name" value="WH-like_DNA-bd_sf"/>
</dbReference>
<dbReference type="Proteomes" id="UP000030004">
    <property type="component" value="Unassembled WGS sequence"/>
</dbReference>
<keyword evidence="6" id="KW-1185">Reference proteome</keyword>
<dbReference type="PROSITE" id="PS50995">
    <property type="entry name" value="HTH_MARR_2"/>
    <property type="match status" value="1"/>
</dbReference>
<evidence type="ECO:0000259" key="4">
    <source>
        <dbReference type="PROSITE" id="PS50995"/>
    </source>
</evidence>
<dbReference type="GO" id="GO:0003700">
    <property type="term" value="F:DNA-binding transcription factor activity"/>
    <property type="evidence" value="ECO:0007669"/>
    <property type="project" value="InterPro"/>
</dbReference>
<keyword evidence="2" id="KW-0238">DNA-binding</keyword>
<name>A0A0A0EC61_9RHOB</name>
<dbReference type="InterPro" id="IPR036390">
    <property type="entry name" value="WH_DNA-bd_sf"/>
</dbReference>
<gene>
    <name evidence="5" type="ORF">ATO9_16085</name>
</gene>
<dbReference type="SMART" id="SM00347">
    <property type="entry name" value="HTH_MARR"/>
    <property type="match status" value="1"/>
</dbReference>
<dbReference type="PRINTS" id="PR00598">
    <property type="entry name" value="HTHMARR"/>
</dbReference>
<dbReference type="Pfam" id="PF12802">
    <property type="entry name" value="MarR_2"/>
    <property type="match status" value="1"/>
</dbReference>
<dbReference type="RefSeq" id="WP_043751328.1">
    <property type="nucleotide sequence ID" value="NZ_AQQX01000007.1"/>
</dbReference>
<dbReference type="AlphaFoldDB" id="A0A0A0EC61"/>
<dbReference type="eggNOG" id="COG1846">
    <property type="taxonomic scope" value="Bacteria"/>
</dbReference>
<evidence type="ECO:0000256" key="1">
    <source>
        <dbReference type="ARBA" id="ARBA00023015"/>
    </source>
</evidence>
<dbReference type="PANTHER" id="PTHR42756:SF1">
    <property type="entry name" value="TRANSCRIPTIONAL REPRESSOR OF EMRAB OPERON"/>
    <property type="match status" value="1"/>
</dbReference>